<reference evidence="3 4" key="2">
    <citation type="journal article" date="2019" name="G3 (Bethesda)">
        <title>Hybrid Assembly of the Genome of the Entomopathogenic Nematode Steinernema carpocapsae Identifies the X-Chromosome.</title>
        <authorList>
            <person name="Serra L."/>
            <person name="Macchietto M."/>
            <person name="Macias-Munoz A."/>
            <person name="McGill C.J."/>
            <person name="Rodriguez I.M."/>
            <person name="Rodriguez B."/>
            <person name="Murad R."/>
            <person name="Mortazavi A."/>
        </authorList>
    </citation>
    <scope>NUCLEOTIDE SEQUENCE [LARGE SCALE GENOMIC DNA]</scope>
    <source>
        <strain evidence="3 4">ALL</strain>
    </source>
</reference>
<evidence type="ECO:0000256" key="2">
    <source>
        <dbReference type="SAM" id="Phobius"/>
    </source>
</evidence>
<feature type="transmembrane region" description="Helical" evidence="2">
    <location>
        <begin position="119"/>
        <end position="139"/>
    </location>
</feature>
<keyword evidence="4" id="KW-1185">Reference proteome</keyword>
<dbReference type="EMBL" id="AZBU02000005">
    <property type="protein sequence ID" value="TKR77266.1"/>
    <property type="molecule type" value="Genomic_DNA"/>
</dbReference>
<sequence>MSASLRRRSNLSLTAVGPLPPSEELPDQEFKKGDKFCCCHFKICALIVAILTILCAFVLFILCCVVRSRRLDEDGNLPWDQTGFMLNFFWITTLLEHLLMTFSGVFILVSLCTNQPSWVVAYMITTGVLIFWDCINFIIAAVGMGKMTKTRKNFESFQLWLSLLFVFVFKLIFETTAVVCMTKFRGVLRRKSQKDLTGRVINLPYSQTARDSSDPLAELERGTNVEESKNQENSIEKTQDSIV</sequence>
<proteinExistence type="predicted"/>
<dbReference type="AlphaFoldDB" id="A0A4U5N467"/>
<keyword evidence="2" id="KW-0812">Transmembrane</keyword>
<name>A0A4U5N467_STECR</name>
<keyword evidence="2" id="KW-1133">Transmembrane helix</keyword>
<organism evidence="3 4">
    <name type="scientific">Steinernema carpocapsae</name>
    <name type="common">Entomopathogenic nematode</name>
    <dbReference type="NCBI Taxonomy" id="34508"/>
    <lineage>
        <taxon>Eukaryota</taxon>
        <taxon>Metazoa</taxon>
        <taxon>Ecdysozoa</taxon>
        <taxon>Nematoda</taxon>
        <taxon>Chromadorea</taxon>
        <taxon>Rhabditida</taxon>
        <taxon>Tylenchina</taxon>
        <taxon>Panagrolaimomorpha</taxon>
        <taxon>Strongyloidoidea</taxon>
        <taxon>Steinernematidae</taxon>
        <taxon>Steinernema</taxon>
    </lineage>
</organism>
<feature type="transmembrane region" description="Helical" evidence="2">
    <location>
        <begin position="159"/>
        <end position="181"/>
    </location>
</feature>
<protein>
    <submittedName>
        <fullName evidence="3">Uncharacterized protein</fullName>
    </submittedName>
</protein>
<accession>A0A4U5N467</accession>
<feature type="transmembrane region" description="Helical" evidence="2">
    <location>
        <begin position="88"/>
        <end position="112"/>
    </location>
</feature>
<feature type="transmembrane region" description="Helical" evidence="2">
    <location>
        <begin position="43"/>
        <end position="68"/>
    </location>
</feature>
<evidence type="ECO:0000313" key="3">
    <source>
        <dbReference type="EMBL" id="TKR77266.1"/>
    </source>
</evidence>
<comment type="caution">
    <text evidence="3">The sequence shown here is derived from an EMBL/GenBank/DDBJ whole genome shotgun (WGS) entry which is preliminary data.</text>
</comment>
<keyword evidence="2" id="KW-0472">Membrane</keyword>
<evidence type="ECO:0000313" key="4">
    <source>
        <dbReference type="Proteomes" id="UP000298663"/>
    </source>
</evidence>
<dbReference type="Proteomes" id="UP000298663">
    <property type="component" value="Unassembled WGS sequence"/>
</dbReference>
<gene>
    <name evidence="3" type="ORF">L596_018270</name>
</gene>
<feature type="compositionally biased region" description="Basic and acidic residues" evidence="1">
    <location>
        <begin position="218"/>
        <end position="243"/>
    </location>
</feature>
<feature type="region of interest" description="Disordered" evidence="1">
    <location>
        <begin position="209"/>
        <end position="243"/>
    </location>
</feature>
<evidence type="ECO:0000256" key="1">
    <source>
        <dbReference type="SAM" id="MobiDB-lite"/>
    </source>
</evidence>
<reference evidence="3 4" key="1">
    <citation type="journal article" date="2015" name="Genome Biol.">
        <title>Comparative genomics of Steinernema reveals deeply conserved gene regulatory networks.</title>
        <authorList>
            <person name="Dillman A.R."/>
            <person name="Macchietto M."/>
            <person name="Porter C.F."/>
            <person name="Rogers A."/>
            <person name="Williams B."/>
            <person name="Antoshechkin I."/>
            <person name="Lee M.M."/>
            <person name="Goodwin Z."/>
            <person name="Lu X."/>
            <person name="Lewis E.E."/>
            <person name="Goodrich-Blair H."/>
            <person name="Stock S.P."/>
            <person name="Adams B.J."/>
            <person name="Sternberg P.W."/>
            <person name="Mortazavi A."/>
        </authorList>
    </citation>
    <scope>NUCLEOTIDE SEQUENCE [LARGE SCALE GENOMIC DNA]</scope>
    <source>
        <strain evidence="3 4">ALL</strain>
    </source>
</reference>